<keyword evidence="2" id="KW-1185">Reference proteome</keyword>
<name>A0ABN2TAD4_9ACTN</name>
<accession>A0ABN2TAD4</accession>
<evidence type="ECO:0000313" key="2">
    <source>
        <dbReference type="Proteomes" id="UP001499854"/>
    </source>
</evidence>
<sequence>MNAKVSPAISAGERVYWIATSGRATFRMPSARFDAAAEVHRRRKFAPRRVVENPGSMESIASMEFSGVTEVDGAADAVRATAGIGPLTWDFLAATGIVSIAVSSPIER</sequence>
<proteinExistence type="predicted"/>
<reference evidence="1 2" key="1">
    <citation type="journal article" date="2019" name="Int. J. Syst. Evol. Microbiol.">
        <title>The Global Catalogue of Microorganisms (GCM) 10K type strain sequencing project: providing services to taxonomists for standard genome sequencing and annotation.</title>
        <authorList>
            <consortium name="The Broad Institute Genomics Platform"/>
            <consortium name="The Broad Institute Genome Sequencing Center for Infectious Disease"/>
            <person name="Wu L."/>
            <person name="Ma J."/>
        </authorList>
    </citation>
    <scope>NUCLEOTIDE SEQUENCE [LARGE SCALE GENOMIC DNA]</scope>
    <source>
        <strain evidence="1 2">JCM 16013</strain>
    </source>
</reference>
<organism evidence="1 2">
    <name type="scientific">Catenulispora subtropica</name>
    <dbReference type="NCBI Taxonomy" id="450798"/>
    <lineage>
        <taxon>Bacteria</taxon>
        <taxon>Bacillati</taxon>
        <taxon>Actinomycetota</taxon>
        <taxon>Actinomycetes</taxon>
        <taxon>Catenulisporales</taxon>
        <taxon>Catenulisporaceae</taxon>
        <taxon>Catenulispora</taxon>
    </lineage>
</organism>
<dbReference type="Proteomes" id="UP001499854">
    <property type="component" value="Unassembled WGS sequence"/>
</dbReference>
<dbReference type="EMBL" id="BAAAQM010000077">
    <property type="protein sequence ID" value="GAA2003207.1"/>
    <property type="molecule type" value="Genomic_DNA"/>
</dbReference>
<comment type="caution">
    <text evidence="1">The sequence shown here is derived from an EMBL/GenBank/DDBJ whole genome shotgun (WGS) entry which is preliminary data.</text>
</comment>
<protein>
    <submittedName>
        <fullName evidence="1">Uncharacterized protein</fullName>
    </submittedName>
</protein>
<evidence type="ECO:0000313" key="1">
    <source>
        <dbReference type="EMBL" id="GAA2003207.1"/>
    </source>
</evidence>
<gene>
    <name evidence="1" type="ORF">GCM10009838_81600</name>
</gene>